<feature type="compositionally biased region" description="Basic and acidic residues" evidence="1">
    <location>
        <begin position="59"/>
        <end position="68"/>
    </location>
</feature>
<evidence type="ECO:0000313" key="2">
    <source>
        <dbReference type="EMBL" id="KAF4622098.1"/>
    </source>
</evidence>
<proteinExistence type="predicted"/>
<dbReference type="EMBL" id="JAACJL010000002">
    <property type="protein sequence ID" value="KAF4622098.1"/>
    <property type="molecule type" value="Genomic_DNA"/>
</dbReference>
<feature type="compositionally biased region" description="Low complexity" evidence="1">
    <location>
        <begin position="71"/>
        <end position="89"/>
    </location>
</feature>
<comment type="caution">
    <text evidence="2">The sequence shown here is derived from an EMBL/GenBank/DDBJ whole genome shotgun (WGS) entry which is preliminary data.</text>
</comment>
<keyword evidence="3" id="KW-1185">Reference proteome</keyword>
<protein>
    <submittedName>
        <fullName evidence="2">Uncharacterized protein</fullName>
    </submittedName>
</protein>
<sequence length="434" mass="46079">MPPPPHDVEHNARQTSHSPNLASNHSNSRSRSRSRQTSTSNGNAHSSGNGNASGSQIQQEREAPREDSPYSLNGSASLPASASASASPSSPIPYRYPSPYPFPRNPNPDTSNSASNPNTTTNTTSSPISPSNANAGPSTYSYNTNPRRLSKDSEGYPSWLPRRPPPPAPASTLGQASYMGALLPEQSRTGTPGGAGTGTPSPVDPYSDGLIDVGPVNEFGELGYGSIDPFAAYGHGARAGIGRQPTPRSVRIVSLDSDVLPLPGITQPVEDTDFGFGNIDVGNEFGIAVAKRHNEDKNVRGGGGSASQSREPTDQTRVGIEFSEPLHGRGNGNGTPTLPSGPTQPGKARSKPLVFSRASLPPGAFIPAGLGLGTYANQLQLQQPRFNAKSLHLQILRSPSRWMKLYWYLWPLLVLYHVPLQTYLDFGAVYVLIQ</sequence>
<feature type="compositionally biased region" description="Low complexity" evidence="1">
    <location>
        <begin position="107"/>
        <end position="138"/>
    </location>
</feature>
<feature type="compositionally biased region" description="Pro residues" evidence="1">
    <location>
        <begin position="90"/>
        <end position="106"/>
    </location>
</feature>
<feature type="compositionally biased region" description="Polar residues" evidence="1">
    <location>
        <begin position="334"/>
        <end position="343"/>
    </location>
</feature>
<feature type="compositionally biased region" description="Polar residues" evidence="1">
    <location>
        <begin position="13"/>
        <end position="22"/>
    </location>
</feature>
<gene>
    <name evidence="2" type="ORF">D9613_009248</name>
</gene>
<feature type="region of interest" description="Disordered" evidence="1">
    <location>
        <begin position="294"/>
        <end position="351"/>
    </location>
</feature>
<feature type="compositionally biased region" description="Basic and acidic residues" evidence="1">
    <location>
        <begin position="1"/>
        <end position="12"/>
    </location>
</feature>
<feature type="region of interest" description="Disordered" evidence="1">
    <location>
        <begin position="1"/>
        <end position="207"/>
    </location>
</feature>
<dbReference type="AlphaFoldDB" id="A0A8H4R471"/>
<feature type="compositionally biased region" description="Low complexity" evidence="1">
    <location>
        <begin position="35"/>
        <end position="55"/>
    </location>
</feature>
<evidence type="ECO:0000313" key="3">
    <source>
        <dbReference type="Proteomes" id="UP000521872"/>
    </source>
</evidence>
<reference evidence="2 3" key="1">
    <citation type="submission" date="2019-12" db="EMBL/GenBank/DDBJ databases">
        <authorList>
            <person name="Floudas D."/>
            <person name="Bentzer J."/>
            <person name="Ahren D."/>
            <person name="Johansson T."/>
            <person name="Persson P."/>
            <person name="Tunlid A."/>
        </authorList>
    </citation>
    <scope>NUCLEOTIDE SEQUENCE [LARGE SCALE GENOMIC DNA]</scope>
    <source>
        <strain evidence="2 3">CBS 102.39</strain>
    </source>
</reference>
<organism evidence="2 3">
    <name type="scientific">Agrocybe pediades</name>
    <dbReference type="NCBI Taxonomy" id="84607"/>
    <lineage>
        <taxon>Eukaryota</taxon>
        <taxon>Fungi</taxon>
        <taxon>Dikarya</taxon>
        <taxon>Basidiomycota</taxon>
        <taxon>Agaricomycotina</taxon>
        <taxon>Agaricomycetes</taxon>
        <taxon>Agaricomycetidae</taxon>
        <taxon>Agaricales</taxon>
        <taxon>Agaricineae</taxon>
        <taxon>Strophariaceae</taxon>
        <taxon>Agrocybe</taxon>
    </lineage>
</organism>
<evidence type="ECO:0000256" key="1">
    <source>
        <dbReference type="SAM" id="MobiDB-lite"/>
    </source>
</evidence>
<name>A0A8H4R471_9AGAR</name>
<accession>A0A8H4R471</accession>
<dbReference type="Proteomes" id="UP000521872">
    <property type="component" value="Unassembled WGS sequence"/>
</dbReference>